<keyword evidence="4 5" id="KW-0472">Membrane</keyword>
<keyword evidence="2 5" id="KW-0812">Transmembrane</keyword>
<keyword evidence="3 5" id="KW-1133">Transmembrane helix</keyword>
<dbReference type="Proteomes" id="UP001634747">
    <property type="component" value="Unassembled WGS sequence"/>
</dbReference>
<evidence type="ECO:0000256" key="4">
    <source>
        <dbReference type="ARBA" id="ARBA00023136"/>
    </source>
</evidence>
<comment type="subcellular location">
    <subcellularLocation>
        <location evidence="1">Membrane</location>
        <topology evidence="1">Multi-pass membrane protein</topology>
    </subcellularLocation>
</comment>
<comment type="caution">
    <text evidence="7">The sequence shown here is derived from an EMBL/GenBank/DDBJ whole genome shotgun (WGS) entry which is preliminary data.</text>
</comment>
<reference evidence="7 8" key="1">
    <citation type="submission" date="2024-12" db="EMBL/GenBank/DDBJ databases">
        <authorList>
            <person name="Lee Y."/>
        </authorList>
    </citation>
    <scope>NUCLEOTIDE SEQUENCE [LARGE SCALE GENOMIC DNA]</scope>
    <source>
        <strain evidence="7 8">03SUJ4</strain>
    </source>
</reference>
<feature type="transmembrane region" description="Helical" evidence="5">
    <location>
        <begin position="410"/>
        <end position="431"/>
    </location>
</feature>
<dbReference type="Pfam" id="PF07690">
    <property type="entry name" value="MFS_1"/>
    <property type="match status" value="1"/>
</dbReference>
<protein>
    <submittedName>
        <fullName evidence="7">MFS transporter</fullName>
    </submittedName>
</protein>
<dbReference type="PROSITE" id="PS50850">
    <property type="entry name" value="MFS"/>
    <property type="match status" value="1"/>
</dbReference>
<gene>
    <name evidence="7" type="ORF">ACK2TP_07180</name>
</gene>
<sequence>MQRPAMSQDTPVQQNQLRWVVCGLLFLATTINYMDRSVFSLIEPKLHDLPFMGWNPADPTHSVFNNNFGNVLIFFQIAYGVGLLVSGRIIDRLGTKVGYALAILIWGISSMSHAFVGSVAGFCIARFMLGLGESGNFPAALKSTSEWFPQSERALATGIWNSGANVSAIIAPLLIPFVVAKYGWHAAFITTGSFGMLWLVLWLLFPYDRLRRGSTQTQQNLELPVRKAGLQPDRIPLGYILRERGTWAFALGKFLTDPIWWFYLFWLPKYFHENYGLSLNELYKPLIVVYLSSSVGSIVAGYLPGALMRSGMTVNKARKLAMLICACCVLPVAAVPYMAAHHIGLWPTIALFSLAAAAHQGWSANLMTTPSDVVPSTAVSTVVGVGGAFGAVGGALFTAVVKKNITTHPLVLFAFAACAYLLSLVFIQLLVPRLGAPSAQLEADADVLP</sequence>
<evidence type="ECO:0000313" key="8">
    <source>
        <dbReference type="Proteomes" id="UP001634747"/>
    </source>
</evidence>
<feature type="transmembrane region" description="Helical" evidence="5">
    <location>
        <begin position="247"/>
        <end position="267"/>
    </location>
</feature>
<feature type="transmembrane region" description="Helical" evidence="5">
    <location>
        <begin position="320"/>
        <end position="339"/>
    </location>
</feature>
<accession>A0ABW9KIF1</accession>
<dbReference type="RefSeq" id="WP_263415087.1">
    <property type="nucleotide sequence ID" value="NZ_BAABBH010000001.1"/>
</dbReference>
<proteinExistence type="predicted"/>
<evidence type="ECO:0000256" key="3">
    <source>
        <dbReference type="ARBA" id="ARBA00022989"/>
    </source>
</evidence>
<dbReference type="PANTHER" id="PTHR11662">
    <property type="entry name" value="SOLUTE CARRIER FAMILY 17"/>
    <property type="match status" value="1"/>
</dbReference>
<feature type="transmembrane region" description="Helical" evidence="5">
    <location>
        <begin position="182"/>
        <end position="205"/>
    </location>
</feature>
<dbReference type="SUPFAM" id="SSF103473">
    <property type="entry name" value="MFS general substrate transporter"/>
    <property type="match status" value="1"/>
</dbReference>
<feature type="transmembrane region" description="Helical" evidence="5">
    <location>
        <begin position="64"/>
        <end position="85"/>
    </location>
</feature>
<evidence type="ECO:0000259" key="6">
    <source>
        <dbReference type="PROSITE" id="PS50850"/>
    </source>
</evidence>
<dbReference type="InterPro" id="IPR000849">
    <property type="entry name" value="Sugar_P_transporter"/>
</dbReference>
<evidence type="ECO:0000256" key="2">
    <source>
        <dbReference type="ARBA" id="ARBA00022692"/>
    </source>
</evidence>
<feature type="transmembrane region" description="Helical" evidence="5">
    <location>
        <begin position="287"/>
        <end position="308"/>
    </location>
</feature>
<evidence type="ECO:0000313" key="7">
    <source>
        <dbReference type="EMBL" id="MFN2975541.1"/>
    </source>
</evidence>
<dbReference type="InterPro" id="IPR011701">
    <property type="entry name" value="MFS"/>
</dbReference>
<dbReference type="EMBL" id="JBJYXY010000001">
    <property type="protein sequence ID" value="MFN2975541.1"/>
    <property type="molecule type" value="Genomic_DNA"/>
</dbReference>
<dbReference type="InterPro" id="IPR050382">
    <property type="entry name" value="MFS_Na/Anion_cotransporter"/>
</dbReference>
<keyword evidence="8" id="KW-1185">Reference proteome</keyword>
<dbReference type="PANTHER" id="PTHR11662:SF285">
    <property type="entry name" value="HEXURONATE TRANSPORTER"/>
    <property type="match status" value="1"/>
</dbReference>
<name>A0ABW9KIF1_9BACT</name>
<feature type="domain" description="Major facilitator superfamily (MFS) profile" evidence="6">
    <location>
        <begin position="21"/>
        <end position="435"/>
    </location>
</feature>
<evidence type="ECO:0000256" key="1">
    <source>
        <dbReference type="ARBA" id="ARBA00004141"/>
    </source>
</evidence>
<evidence type="ECO:0000256" key="5">
    <source>
        <dbReference type="SAM" id="Phobius"/>
    </source>
</evidence>
<dbReference type="PIRSF" id="PIRSF002808">
    <property type="entry name" value="Hexose_phosphate_transp"/>
    <property type="match status" value="1"/>
</dbReference>
<dbReference type="InterPro" id="IPR020846">
    <property type="entry name" value="MFS_dom"/>
</dbReference>
<dbReference type="Gene3D" id="1.20.1250.20">
    <property type="entry name" value="MFS general substrate transporter like domains"/>
    <property type="match status" value="2"/>
</dbReference>
<feature type="transmembrane region" description="Helical" evidence="5">
    <location>
        <begin position="97"/>
        <end position="129"/>
    </location>
</feature>
<dbReference type="CDD" id="cd17319">
    <property type="entry name" value="MFS_ExuT_GudP_like"/>
    <property type="match status" value="1"/>
</dbReference>
<dbReference type="InterPro" id="IPR036259">
    <property type="entry name" value="MFS_trans_sf"/>
</dbReference>
<organism evidence="7 8">
    <name type="scientific">Terriglobus aquaticus</name>
    <dbReference type="NCBI Taxonomy" id="940139"/>
    <lineage>
        <taxon>Bacteria</taxon>
        <taxon>Pseudomonadati</taxon>
        <taxon>Acidobacteriota</taxon>
        <taxon>Terriglobia</taxon>
        <taxon>Terriglobales</taxon>
        <taxon>Acidobacteriaceae</taxon>
        <taxon>Terriglobus</taxon>
    </lineage>
</organism>
<feature type="transmembrane region" description="Helical" evidence="5">
    <location>
        <begin position="378"/>
        <end position="398"/>
    </location>
</feature>